<protein>
    <recommendedName>
        <fullName evidence="2">Glycosyl transferase family 28 C-terminal domain-containing protein</fullName>
    </recommendedName>
</protein>
<feature type="non-terminal residue" evidence="1">
    <location>
        <position position="193"/>
    </location>
</feature>
<evidence type="ECO:0008006" key="2">
    <source>
        <dbReference type="Google" id="ProtNLM"/>
    </source>
</evidence>
<reference evidence="1" key="2">
    <citation type="journal article" date="2014" name="ISME J.">
        <title>Microbial stratification in low pH oxic and suboxic macroscopic growths along an acid mine drainage.</title>
        <authorList>
            <person name="Mendez-Garcia C."/>
            <person name="Mesa V."/>
            <person name="Sprenger R.R."/>
            <person name="Richter M."/>
            <person name="Diez M.S."/>
            <person name="Solano J."/>
            <person name="Bargiela R."/>
            <person name="Golyshina O.V."/>
            <person name="Manteca A."/>
            <person name="Ramos J.L."/>
            <person name="Gallego J.R."/>
            <person name="Llorente I."/>
            <person name="Martins Dos Santos V.A."/>
            <person name="Jensen O.N."/>
            <person name="Pelaez A.I."/>
            <person name="Sanchez J."/>
            <person name="Ferrer M."/>
        </authorList>
    </citation>
    <scope>NUCLEOTIDE SEQUENCE</scope>
</reference>
<gene>
    <name evidence="1" type="ORF">B1A_21953</name>
</gene>
<feature type="non-terminal residue" evidence="1">
    <location>
        <position position="1"/>
    </location>
</feature>
<evidence type="ECO:0000313" key="1">
    <source>
        <dbReference type="EMBL" id="EQD26219.1"/>
    </source>
</evidence>
<sequence>ASFDPHVIVVDTFPEGPEGELRAILEWPIRKIFVFREIDPDRWPEDQFKSLLSPFHKILVPHHPGEVPLPPFFETDPRVQFIGPVTAPVPVHSRKEARFLLGIDEEPTILVTLGGGGDPDSIHLSQHVSTFLKNRNIPFRLATGPLARVPARLDFPREKMLSLWPLKPWLTAFDGIVSSGGYNTFHEVIEAGI</sequence>
<proteinExistence type="predicted"/>
<name>T0ZB69_9ZZZZ</name>
<accession>T0ZB69</accession>
<reference evidence="1" key="1">
    <citation type="submission" date="2013-08" db="EMBL/GenBank/DDBJ databases">
        <authorList>
            <person name="Mendez C."/>
            <person name="Richter M."/>
            <person name="Ferrer M."/>
            <person name="Sanchez J."/>
        </authorList>
    </citation>
    <scope>NUCLEOTIDE SEQUENCE</scope>
</reference>
<organism evidence="1">
    <name type="scientific">mine drainage metagenome</name>
    <dbReference type="NCBI Taxonomy" id="410659"/>
    <lineage>
        <taxon>unclassified sequences</taxon>
        <taxon>metagenomes</taxon>
        <taxon>ecological metagenomes</taxon>
    </lineage>
</organism>
<comment type="caution">
    <text evidence="1">The sequence shown here is derived from an EMBL/GenBank/DDBJ whole genome shotgun (WGS) entry which is preliminary data.</text>
</comment>
<dbReference type="EMBL" id="AUZX01016232">
    <property type="protein sequence ID" value="EQD26219.1"/>
    <property type="molecule type" value="Genomic_DNA"/>
</dbReference>
<dbReference type="AlphaFoldDB" id="T0ZB69"/>
<dbReference type="SUPFAM" id="SSF53756">
    <property type="entry name" value="UDP-Glycosyltransferase/glycogen phosphorylase"/>
    <property type="match status" value="1"/>
</dbReference>